<keyword evidence="5 7" id="KW-0418">Kinase</keyword>
<keyword evidence="5" id="KW-0808">Transferase</keyword>
<comment type="subcellular location">
    <subcellularLocation>
        <location evidence="5">Cytoplasm</location>
    </subcellularLocation>
</comment>
<accession>A0A8E1USL7</accession>
<dbReference type="Pfam" id="PF01121">
    <property type="entry name" value="CoaE"/>
    <property type="match status" value="1"/>
</dbReference>
<keyword evidence="8" id="KW-1185">Reference proteome</keyword>
<dbReference type="EC" id="2.7.1.24" evidence="5 6"/>
<dbReference type="InterPro" id="IPR001977">
    <property type="entry name" value="Depp_CoAkinase"/>
</dbReference>
<dbReference type="NCBIfam" id="TIGR00152">
    <property type="entry name" value="dephospho-CoA kinase"/>
    <property type="match status" value="1"/>
</dbReference>
<comment type="caution">
    <text evidence="7">The sequence shown here is derived from an EMBL/GenBank/DDBJ whole genome shotgun (WGS) entry which is preliminary data.</text>
</comment>
<comment type="pathway">
    <text evidence="5">Cofactor biosynthesis; coenzyme A biosynthesis; CoA from (R)-pantothenate: step 5/5.</text>
</comment>
<dbReference type="CDD" id="cd02022">
    <property type="entry name" value="DPCK"/>
    <property type="match status" value="1"/>
</dbReference>
<dbReference type="AlphaFoldDB" id="A0A8E1USL7"/>
<dbReference type="InterPro" id="IPR027417">
    <property type="entry name" value="P-loop_NTPase"/>
</dbReference>
<name>A0A8E1USL7_9BACT</name>
<evidence type="ECO:0000256" key="6">
    <source>
        <dbReference type="NCBIfam" id="TIGR00152"/>
    </source>
</evidence>
<reference evidence="7 8" key="1">
    <citation type="submission" date="2015-06" db="EMBL/GenBank/DDBJ databases">
        <title>Prevotella sp. 109, sp. nov., a novel member of the family Prevotellaceae isolated from human faeces.</title>
        <authorList>
            <person name="Shkoporov A.N."/>
            <person name="Chaplin A.V."/>
            <person name="Kafarskaia L.I."/>
            <person name="Efimov B.A."/>
        </authorList>
    </citation>
    <scope>NUCLEOTIDE SEQUENCE [LARGE SCALE GENOMIC DNA]</scope>
    <source>
        <strain evidence="7 8">109</strain>
    </source>
</reference>
<dbReference type="Proteomes" id="UP000036951">
    <property type="component" value="Unassembled WGS sequence"/>
</dbReference>
<comment type="catalytic activity">
    <reaction evidence="5">
        <text>3'-dephospho-CoA + ATP = ADP + CoA + H(+)</text>
        <dbReference type="Rhea" id="RHEA:18245"/>
        <dbReference type="ChEBI" id="CHEBI:15378"/>
        <dbReference type="ChEBI" id="CHEBI:30616"/>
        <dbReference type="ChEBI" id="CHEBI:57287"/>
        <dbReference type="ChEBI" id="CHEBI:57328"/>
        <dbReference type="ChEBI" id="CHEBI:456216"/>
        <dbReference type="EC" id="2.7.1.24"/>
    </reaction>
</comment>
<dbReference type="GO" id="GO:0005737">
    <property type="term" value="C:cytoplasm"/>
    <property type="evidence" value="ECO:0007669"/>
    <property type="project" value="UniProtKB-SubCell"/>
</dbReference>
<evidence type="ECO:0000256" key="3">
    <source>
        <dbReference type="ARBA" id="ARBA00022840"/>
    </source>
</evidence>
<dbReference type="RefSeq" id="WP_053397741.1">
    <property type="nucleotide sequence ID" value="NZ_LFQU01000003.1"/>
</dbReference>
<evidence type="ECO:0000313" key="8">
    <source>
        <dbReference type="Proteomes" id="UP000036951"/>
    </source>
</evidence>
<dbReference type="PANTHER" id="PTHR10695:SF46">
    <property type="entry name" value="BIFUNCTIONAL COENZYME A SYNTHASE-RELATED"/>
    <property type="match status" value="1"/>
</dbReference>
<comment type="function">
    <text evidence="5">Catalyzes the phosphorylation of the 3'-hydroxyl group of dephosphocoenzyme A to form coenzyme A.</text>
</comment>
<dbReference type="UniPathway" id="UPA00241">
    <property type="reaction ID" value="UER00356"/>
</dbReference>
<keyword evidence="5" id="KW-0963">Cytoplasm</keyword>
<dbReference type="GO" id="GO:0015937">
    <property type="term" value="P:coenzyme A biosynthetic process"/>
    <property type="evidence" value="ECO:0007669"/>
    <property type="project" value="UniProtKB-UniRule"/>
</dbReference>
<feature type="binding site" evidence="5">
    <location>
        <begin position="11"/>
        <end position="16"/>
    </location>
    <ligand>
        <name>ATP</name>
        <dbReference type="ChEBI" id="CHEBI:30616"/>
    </ligand>
</feature>
<organism evidence="7 8">
    <name type="scientific">Xylanibacter rarus</name>
    <dbReference type="NCBI Taxonomy" id="1676614"/>
    <lineage>
        <taxon>Bacteria</taxon>
        <taxon>Pseudomonadati</taxon>
        <taxon>Bacteroidota</taxon>
        <taxon>Bacteroidia</taxon>
        <taxon>Bacteroidales</taxon>
        <taxon>Prevotellaceae</taxon>
        <taxon>Xylanibacter</taxon>
    </lineage>
</organism>
<comment type="similarity">
    <text evidence="1 5">Belongs to the CoaE family.</text>
</comment>
<dbReference type="GO" id="GO:0004140">
    <property type="term" value="F:dephospho-CoA kinase activity"/>
    <property type="evidence" value="ECO:0007669"/>
    <property type="project" value="UniProtKB-UniRule"/>
</dbReference>
<evidence type="ECO:0000256" key="5">
    <source>
        <dbReference type="HAMAP-Rule" id="MF_00376"/>
    </source>
</evidence>
<protein>
    <recommendedName>
        <fullName evidence="5 6">Dephospho-CoA kinase</fullName>
        <ecNumber evidence="5 6">2.7.1.24</ecNumber>
    </recommendedName>
    <alternativeName>
        <fullName evidence="5">Dephosphocoenzyme A kinase</fullName>
    </alternativeName>
</protein>
<keyword evidence="3 5" id="KW-0067">ATP-binding</keyword>
<proteinExistence type="inferred from homology"/>
<dbReference type="OrthoDB" id="9812943at2"/>
<dbReference type="SUPFAM" id="SSF52540">
    <property type="entry name" value="P-loop containing nucleoside triphosphate hydrolases"/>
    <property type="match status" value="1"/>
</dbReference>
<evidence type="ECO:0000256" key="2">
    <source>
        <dbReference type="ARBA" id="ARBA00022741"/>
    </source>
</evidence>
<dbReference type="PANTHER" id="PTHR10695">
    <property type="entry name" value="DEPHOSPHO-COA KINASE-RELATED"/>
    <property type="match status" value="1"/>
</dbReference>
<evidence type="ECO:0000256" key="4">
    <source>
        <dbReference type="ARBA" id="ARBA00022993"/>
    </source>
</evidence>
<dbReference type="HAMAP" id="MF_00376">
    <property type="entry name" value="Dephospho_CoA_kinase"/>
    <property type="match status" value="1"/>
</dbReference>
<sequence length="186" mass="20570">MVKVAVTGGIGSGKSYICSMLEKRGIRIYSCDDAAKRLMATSEKIHAGLTALVGDNAYVNGVLNKPALTSFLLKSPENTEKINSIVHPAVADDFVHSDYTWMECAILFSSGFDKLVDKTICVTAPLEVRIRRVMERDNISRQKACDWINHQMSQEDMAALSDYVIVNDGHSDIESQINKVLESLDK</sequence>
<dbReference type="Gene3D" id="3.40.50.300">
    <property type="entry name" value="P-loop containing nucleotide triphosphate hydrolases"/>
    <property type="match status" value="1"/>
</dbReference>
<dbReference type="EMBL" id="LFQU01000003">
    <property type="protein sequence ID" value="KOO69382.1"/>
    <property type="molecule type" value="Genomic_DNA"/>
</dbReference>
<keyword evidence="4 5" id="KW-0173">Coenzyme A biosynthesis</keyword>
<keyword evidence="2 5" id="KW-0547">Nucleotide-binding</keyword>
<dbReference type="GO" id="GO:0005524">
    <property type="term" value="F:ATP binding"/>
    <property type="evidence" value="ECO:0007669"/>
    <property type="project" value="UniProtKB-UniRule"/>
</dbReference>
<evidence type="ECO:0000313" key="7">
    <source>
        <dbReference type="EMBL" id="KOO69382.1"/>
    </source>
</evidence>
<gene>
    <name evidence="5" type="primary">coaE</name>
    <name evidence="7" type="ORF">ACU52_03285</name>
</gene>
<dbReference type="PROSITE" id="PS51219">
    <property type="entry name" value="DPCK"/>
    <property type="match status" value="1"/>
</dbReference>
<evidence type="ECO:0000256" key="1">
    <source>
        <dbReference type="ARBA" id="ARBA00009018"/>
    </source>
</evidence>